<organism evidence="2 3">
    <name type="scientific">Portunus trituberculatus</name>
    <name type="common">Swimming crab</name>
    <name type="synonym">Neptunus trituberculatus</name>
    <dbReference type="NCBI Taxonomy" id="210409"/>
    <lineage>
        <taxon>Eukaryota</taxon>
        <taxon>Metazoa</taxon>
        <taxon>Ecdysozoa</taxon>
        <taxon>Arthropoda</taxon>
        <taxon>Crustacea</taxon>
        <taxon>Multicrustacea</taxon>
        <taxon>Malacostraca</taxon>
        <taxon>Eumalacostraca</taxon>
        <taxon>Eucarida</taxon>
        <taxon>Decapoda</taxon>
        <taxon>Pleocyemata</taxon>
        <taxon>Brachyura</taxon>
        <taxon>Eubrachyura</taxon>
        <taxon>Portunoidea</taxon>
        <taxon>Portunidae</taxon>
        <taxon>Portuninae</taxon>
        <taxon>Portunus</taxon>
    </lineage>
</organism>
<feature type="region of interest" description="Disordered" evidence="1">
    <location>
        <begin position="78"/>
        <end position="114"/>
    </location>
</feature>
<evidence type="ECO:0000313" key="2">
    <source>
        <dbReference type="EMBL" id="MPC71989.1"/>
    </source>
</evidence>
<dbReference type="EMBL" id="VSRR010033912">
    <property type="protein sequence ID" value="MPC71989.1"/>
    <property type="molecule type" value="Genomic_DNA"/>
</dbReference>
<feature type="compositionally biased region" description="Pro residues" evidence="1">
    <location>
        <begin position="95"/>
        <end position="105"/>
    </location>
</feature>
<gene>
    <name evidence="2" type="ORF">E2C01_066281</name>
</gene>
<name>A0A5B7HQI2_PORTR</name>
<sequence>MSNINTFPRMEPSLPAVYDILGSDSVALFGIPEGTDSNLDCLRLIVESGNLEAVQVTAPSDMSQDEIAATMRDTTISAVSPTHAATSPTHAATSPTPPATSPTPPTASGTLPAASSATLAAASAAETGQQKKKKIILY</sequence>
<keyword evidence="3" id="KW-1185">Reference proteome</keyword>
<comment type="caution">
    <text evidence="2">The sequence shown here is derived from an EMBL/GenBank/DDBJ whole genome shotgun (WGS) entry which is preliminary data.</text>
</comment>
<accession>A0A5B7HQI2</accession>
<protein>
    <submittedName>
        <fullName evidence="2">Uncharacterized protein</fullName>
    </submittedName>
</protein>
<evidence type="ECO:0000256" key="1">
    <source>
        <dbReference type="SAM" id="MobiDB-lite"/>
    </source>
</evidence>
<evidence type="ECO:0000313" key="3">
    <source>
        <dbReference type="Proteomes" id="UP000324222"/>
    </source>
</evidence>
<proteinExistence type="predicted"/>
<dbReference type="Proteomes" id="UP000324222">
    <property type="component" value="Unassembled WGS sequence"/>
</dbReference>
<dbReference type="AlphaFoldDB" id="A0A5B7HQI2"/>
<reference evidence="2 3" key="1">
    <citation type="submission" date="2019-05" db="EMBL/GenBank/DDBJ databases">
        <title>Another draft genome of Portunus trituberculatus and its Hox gene families provides insights of decapod evolution.</title>
        <authorList>
            <person name="Jeong J.-H."/>
            <person name="Song I."/>
            <person name="Kim S."/>
            <person name="Choi T."/>
            <person name="Kim D."/>
            <person name="Ryu S."/>
            <person name="Kim W."/>
        </authorList>
    </citation>
    <scope>NUCLEOTIDE SEQUENCE [LARGE SCALE GENOMIC DNA]</scope>
    <source>
        <tissue evidence="2">Muscle</tissue>
    </source>
</reference>
<feature type="compositionally biased region" description="Low complexity" evidence="1">
    <location>
        <begin position="80"/>
        <end position="94"/>
    </location>
</feature>